<name>A0A5D4KDW6_9BACI</name>
<dbReference type="RefSeq" id="WP_148946725.1">
    <property type="nucleotide sequence ID" value="NZ_VTEH01000006.1"/>
</dbReference>
<gene>
    <name evidence="1" type="ORF">FZC79_10270</name>
</gene>
<proteinExistence type="predicted"/>
<reference evidence="1 2" key="1">
    <citation type="submission" date="2019-08" db="EMBL/GenBank/DDBJ databases">
        <title>Bacillus genomes from the desert of Cuatro Cienegas, Coahuila.</title>
        <authorList>
            <person name="Olmedo-Alvarez G."/>
        </authorList>
    </citation>
    <scope>NUCLEOTIDE SEQUENCE [LARGE SCALE GENOMIC DNA]</scope>
    <source>
        <strain evidence="1 2">CH40_1T</strain>
    </source>
</reference>
<dbReference type="Proteomes" id="UP000323317">
    <property type="component" value="Unassembled WGS sequence"/>
</dbReference>
<evidence type="ECO:0000313" key="2">
    <source>
        <dbReference type="Proteomes" id="UP000323317"/>
    </source>
</evidence>
<sequence>MRKVKLTQAQADAIEKIIDRNKAEMVTCHIEDPSGWFYEELKTMGVDTFIRAMYIGYEVEKTPGEKILDIWNTWDPERSNDEGDRGIREGIKMVLKALDMKVDGIN</sequence>
<dbReference type="EMBL" id="VTEH01000006">
    <property type="protein sequence ID" value="TYR75547.1"/>
    <property type="molecule type" value="Genomic_DNA"/>
</dbReference>
<comment type="caution">
    <text evidence="1">The sequence shown here is derived from an EMBL/GenBank/DDBJ whole genome shotgun (WGS) entry which is preliminary data.</text>
</comment>
<evidence type="ECO:0000313" key="1">
    <source>
        <dbReference type="EMBL" id="TYR75547.1"/>
    </source>
</evidence>
<accession>A0A5D4KDW6</accession>
<dbReference type="AlphaFoldDB" id="A0A5D4KDW6"/>
<organism evidence="1 2">
    <name type="scientific">Rossellomorea vietnamensis</name>
    <dbReference type="NCBI Taxonomy" id="218284"/>
    <lineage>
        <taxon>Bacteria</taxon>
        <taxon>Bacillati</taxon>
        <taxon>Bacillota</taxon>
        <taxon>Bacilli</taxon>
        <taxon>Bacillales</taxon>
        <taxon>Bacillaceae</taxon>
        <taxon>Rossellomorea</taxon>
    </lineage>
</organism>
<protein>
    <submittedName>
        <fullName evidence="1">Uncharacterized protein</fullName>
    </submittedName>
</protein>